<evidence type="ECO:0000313" key="2">
    <source>
        <dbReference type="EMBL" id="BAG46982.1"/>
    </source>
</evidence>
<dbReference type="KEGG" id="bmj:BMULJ_05143"/>
<dbReference type="InterPro" id="IPR050228">
    <property type="entry name" value="Carboxylesterase_BioH"/>
</dbReference>
<dbReference type="GO" id="GO:0016787">
    <property type="term" value="F:hydrolase activity"/>
    <property type="evidence" value="ECO:0007669"/>
    <property type="project" value="UniProtKB-KW"/>
</dbReference>
<dbReference type="EMBL" id="AP009386">
    <property type="protein sequence ID" value="BAG46982.1"/>
    <property type="molecule type" value="Genomic_DNA"/>
</dbReference>
<dbReference type="PANTHER" id="PTHR43194">
    <property type="entry name" value="HYDROLASE ALPHA/BETA FOLD FAMILY"/>
    <property type="match status" value="1"/>
</dbReference>
<dbReference type="Proteomes" id="UP000008815">
    <property type="component" value="Chromosome 2"/>
</dbReference>
<dbReference type="KEGG" id="bmu:Bmul_3383"/>
<evidence type="ECO:0000259" key="1">
    <source>
        <dbReference type="Pfam" id="PF12697"/>
    </source>
</evidence>
<dbReference type="GO" id="GO:0016746">
    <property type="term" value="F:acyltransferase activity"/>
    <property type="evidence" value="ECO:0007669"/>
    <property type="project" value="UniProtKB-KW"/>
</dbReference>
<name>A0A0H3KTP5_BURM1</name>
<dbReference type="PANTHER" id="PTHR43194:SF5">
    <property type="entry name" value="PIMELOYL-[ACYL-CARRIER PROTEIN] METHYL ESTER ESTERASE"/>
    <property type="match status" value="1"/>
</dbReference>
<proteinExistence type="predicted"/>
<dbReference type="InterPro" id="IPR000073">
    <property type="entry name" value="AB_hydrolase_1"/>
</dbReference>
<dbReference type="Gene3D" id="3.40.50.1820">
    <property type="entry name" value="alpha/beta hydrolase"/>
    <property type="match status" value="1"/>
</dbReference>
<keyword evidence="2" id="KW-0808">Transferase</keyword>
<dbReference type="STRING" id="395019.BMULJ_05143"/>
<reference evidence="2 3" key="1">
    <citation type="submission" date="2007-04" db="EMBL/GenBank/DDBJ databases">
        <title>Complete genome sequence of Burkholderia multivorans ATCC 17616.</title>
        <authorList>
            <person name="Ohtsubo Y."/>
            <person name="Yamashita A."/>
            <person name="Kurokawa K."/>
            <person name="Takami H."/>
            <person name="Yuhara S."/>
            <person name="Nishiyama E."/>
            <person name="Endo R."/>
            <person name="Miyazaki R."/>
            <person name="Ono A."/>
            <person name="Yano K."/>
            <person name="Ito M."/>
            <person name="Sota M."/>
            <person name="Yuji N."/>
            <person name="Hattori M."/>
            <person name="Tsuda M."/>
        </authorList>
    </citation>
    <scope>NUCLEOTIDE SEQUENCE [LARGE SCALE GENOMIC DNA]</scope>
    <source>
        <strain evidence="3">ATCC 17616 / 249</strain>
    </source>
</reference>
<sequence length="284" mass="30686">MNMRIEPSVLANPDLQFATLSSGISLPYVEQGSGAPMVFVHGSLCDYRYWDPQLAALSAHYRCIAPSLSHYWPAVEAGIQDEFSWQNHVDELAEFIDALDLGPVHLVGHSRGGSVAFNVARQHPHLVESLTLADPGGPLQRDGVREEAKLPAAAMALRTKAVELIGSGSVEAGLEMFVDSVSLPGAWKKSTARFRAMAIDNASTLPKQLRDPLPAYSASTAGDIACRTLLIDGQRSPKMFRNNVETLSQWIPNAQRQTVAGASHGMNAASPAVFNRFVHEFVAA</sequence>
<keyword evidence="3" id="KW-1185">Reference proteome</keyword>
<organism evidence="2 3">
    <name type="scientific">Burkholderia multivorans (strain ATCC 17616 / 249)</name>
    <dbReference type="NCBI Taxonomy" id="395019"/>
    <lineage>
        <taxon>Bacteria</taxon>
        <taxon>Pseudomonadati</taxon>
        <taxon>Pseudomonadota</taxon>
        <taxon>Betaproteobacteria</taxon>
        <taxon>Burkholderiales</taxon>
        <taxon>Burkholderiaceae</taxon>
        <taxon>Burkholderia</taxon>
        <taxon>Burkholderia cepacia complex</taxon>
    </lineage>
</organism>
<accession>A0A0H3KTP5</accession>
<keyword evidence="2" id="KW-0012">Acyltransferase</keyword>
<gene>
    <name evidence="2" type="ordered locus">BMULJ_05143</name>
</gene>
<dbReference type="Pfam" id="PF12697">
    <property type="entry name" value="Abhydrolase_6"/>
    <property type="match status" value="1"/>
</dbReference>
<dbReference type="AlphaFoldDB" id="A0A0H3KTP5"/>
<dbReference type="HOGENOM" id="CLU_020336_50_2_4"/>
<dbReference type="SUPFAM" id="SSF53474">
    <property type="entry name" value="alpha/beta-Hydrolases"/>
    <property type="match status" value="1"/>
</dbReference>
<feature type="domain" description="AB hydrolase-1" evidence="1">
    <location>
        <begin position="37"/>
        <end position="275"/>
    </location>
</feature>
<protein>
    <submittedName>
        <fullName evidence="2">Predicted hydrolase or acyltransferase</fullName>
    </submittedName>
</protein>
<keyword evidence="2" id="KW-0378">Hydrolase</keyword>
<evidence type="ECO:0000313" key="3">
    <source>
        <dbReference type="Proteomes" id="UP000008815"/>
    </source>
</evidence>
<dbReference type="InterPro" id="IPR029058">
    <property type="entry name" value="AB_hydrolase_fold"/>
</dbReference>
<dbReference type="eggNOG" id="COG0596">
    <property type="taxonomic scope" value="Bacteria"/>
</dbReference>
<dbReference type="RefSeq" id="WP_012216347.1">
    <property type="nucleotide sequence ID" value="NC_010086.1"/>
</dbReference>